<evidence type="ECO:0000313" key="2">
    <source>
        <dbReference type="Proteomes" id="UP000321204"/>
    </source>
</evidence>
<evidence type="ECO:0000313" key="1">
    <source>
        <dbReference type="EMBL" id="QEC57296.1"/>
    </source>
</evidence>
<reference evidence="1 2" key="1">
    <citation type="journal article" date="2015" name="Int. J. Syst. Evol. Microbiol.">
        <title>Flavisolibacter ginsenosidimutans sp. nov., with ginsenoside-converting activity isolated from soil used for cultivating ginseng.</title>
        <authorList>
            <person name="Zhao Y."/>
            <person name="Liu Q."/>
            <person name="Kang M.S."/>
            <person name="Jin F."/>
            <person name="Yu H."/>
            <person name="Im W.T."/>
        </authorList>
    </citation>
    <scope>NUCLEOTIDE SEQUENCE [LARGE SCALE GENOMIC DNA]</scope>
    <source>
        <strain evidence="1 2">Gsoil 636</strain>
    </source>
</reference>
<keyword evidence="2" id="KW-1185">Reference proteome</keyword>
<organism evidence="1 2">
    <name type="scientific">Flavisolibacter ginsenosidimutans</name>
    <dbReference type="NCBI Taxonomy" id="661481"/>
    <lineage>
        <taxon>Bacteria</taxon>
        <taxon>Pseudomonadati</taxon>
        <taxon>Bacteroidota</taxon>
        <taxon>Chitinophagia</taxon>
        <taxon>Chitinophagales</taxon>
        <taxon>Chitinophagaceae</taxon>
        <taxon>Flavisolibacter</taxon>
    </lineage>
</organism>
<dbReference type="AlphaFoldDB" id="A0A5B8ULI4"/>
<proteinExistence type="predicted"/>
<dbReference type="OrthoDB" id="825403at2"/>
<dbReference type="EMBL" id="CP042433">
    <property type="protein sequence ID" value="QEC57296.1"/>
    <property type="molecule type" value="Genomic_DNA"/>
</dbReference>
<dbReference type="Proteomes" id="UP000321204">
    <property type="component" value="Chromosome"/>
</dbReference>
<sequence>MKKFSGSSFLGLIAFALLSAVSFSFAIKGGDVFEIYLNGKRVCQQFVYAAKGAKTLEFSAASDNDKIDVSYLHCGRVGTKRVLLFRNEKAELVKQLTFADANGNSFFMSFYRKDIAKDKNNHLNVYYASNELPEGRLLATLSWKDNQGVAKR</sequence>
<protein>
    <submittedName>
        <fullName evidence="1">Uncharacterized protein</fullName>
    </submittedName>
</protein>
<dbReference type="RefSeq" id="WP_146789460.1">
    <property type="nucleotide sequence ID" value="NZ_BAABIO010000003.1"/>
</dbReference>
<accession>A0A5B8ULI4</accession>
<name>A0A5B8ULI4_9BACT</name>
<gene>
    <name evidence="1" type="ORF">FSB75_15785</name>
</gene>
<dbReference type="KEGG" id="fgg:FSB75_15785"/>